<dbReference type="EMBL" id="FXTH01000032">
    <property type="protein sequence ID" value="SMO94583.1"/>
    <property type="molecule type" value="Genomic_DNA"/>
</dbReference>
<protein>
    <recommendedName>
        <fullName evidence="3">Restriction endonuclease</fullName>
    </recommendedName>
</protein>
<dbReference type="RefSeq" id="WP_142716106.1">
    <property type="nucleotide sequence ID" value="NZ_FXTH01000032.1"/>
</dbReference>
<name>A0A521FEI2_9BACT</name>
<keyword evidence="2" id="KW-1185">Reference proteome</keyword>
<proteinExistence type="predicted"/>
<evidence type="ECO:0000313" key="2">
    <source>
        <dbReference type="Proteomes" id="UP000317593"/>
    </source>
</evidence>
<dbReference type="Proteomes" id="UP000317593">
    <property type="component" value="Unassembled WGS sequence"/>
</dbReference>
<organism evidence="1 2">
    <name type="scientific">Fodinibius sediminis</name>
    <dbReference type="NCBI Taxonomy" id="1214077"/>
    <lineage>
        <taxon>Bacteria</taxon>
        <taxon>Pseudomonadati</taxon>
        <taxon>Balneolota</taxon>
        <taxon>Balneolia</taxon>
        <taxon>Balneolales</taxon>
        <taxon>Balneolaceae</taxon>
        <taxon>Fodinibius</taxon>
    </lineage>
</organism>
<dbReference type="OrthoDB" id="1488560at2"/>
<evidence type="ECO:0008006" key="3">
    <source>
        <dbReference type="Google" id="ProtNLM"/>
    </source>
</evidence>
<reference evidence="1 2" key="1">
    <citation type="submission" date="2017-05" db="EMBL/GenBank/DDBJ databases">
        <authorList>
            <person name="Varghese N."/>
            <person name="Submissions S."/>
        </authorList>
    </citation>
    <scope>NUCLEOTIDE SEQUENCE [LARGE SCALE GENOMIC DNA]</scope>
    <source>
        <strain evidence="1 2">DSM 21194</strain>
    </source>
</reference>
<dbReference type="AlphaFoldDB" id="A0A521FEI2"/>
<gene>
    <name evidence="1" type="ORF">SAMN06265218_1326</name>
</gene>
<evidence type="ECO:0000313" key="1">
    <source>
        <dbReference type="EMBL" id="SMO94583.1"/>
    </source>
</evidence>
<sequence>MIKVEEVDGEIVDIHVNGESIKTADLEVWYLPKKLIGDSKVENLPIGTRFEFCRNIRNGVIEIDSIPTIIERIAGNKVQVVFSELITRKYWDGKIGLKEYMTTKKSVIEDRAKEAGDIELLTYHDDGVYIQLEYATELEDEKLIQVAQMAEQISEEIEGATEIIAGRNIWNPEDSENEKEFTLRTVIPIIRKIGFNSVKYNHGKREYGRDILFNRITEFQEIEFWAAQVKFGDISGSAGGDIDEIIAQIDDAFKMPFYDVYTKQKNRISKLAIIISGKFTNNAIEKICEKIEKHSTRNNLVFIDGEKIRSLSDQYLKLA</sequence>
<accession>A0A521FEI2</accession>